<dbReference type="SUPFAM" id="SSF58104">
    <property type="entry name" value="Methyl-accepting chemotaxis protein (MCP) signaling domain"/>
    <property type="match status" value="1"/>
</dbReference>
<dbReference type="Proteomes" id="UP000034189">
    <property type="component" value="Chromosome"/>
</dbReference>
<keyword evidence="4 6" id="KW-0807">Transducer</keyword>
<dbReference type="PRINTS" id="PR00260">
    <property type="entry name" value="CHEMTRNSDUCR"/>
</dbReference>
<evidence type="ECO:0000256" key="7">
    <source>
        <dbReference type="SAM" id="Coils"/>
    </source>
</evidence>
<evidence type="ECO:0000256" key="4">
    <source>
        <dbReference type="ARBA" id="ARBA00023224"/>
    </source>
</evidence>
<evidence type="ECO:0000256" key="3">
    <source>
        <dbReference type="ARBA" id="ARBA00023136"/>
    </source>
</evidence>
<dbReference type="OrthoDB" id="358716at2"/>
<dbReference type="Gene3D" id="6.10.340.10">
    <property type="match status" value="1"/>
</dbReference>
<dbReference type="PANTHER" id="PTHR32089">
    <property type="entry name" value="METHYL-ACCEPTING CHEMOTAXIS PROTEIN MCPB"/>
    <property type="match status" value="1"/>
</dbReference>
<dbReference type="InterPro" id="IPR003660">
    <property type="entry name" value="HAMP_dom"/>
</dbReference>
<feature type="coiled-coil region" evidence="7">
    <location>
        <begin position="85"/>
        <end position="128"/>
    </location>
</feature>
<name>A0A0F7F8L4_PAEDU</name>
<dbReference type="GO" id="GO:0007165">
    <property type="term" value="P:signal transduction"/>
    <property type="evidence" value="ECO:0007669"/>
    <property type="project" value="UniProtKB-KW"/>
</dbReference>
<evidence type="ECO:0000259" key="10">
    <source>
        <dbReference type="PROSITE" id="PS50885"/>
    </source>
</evidence>
<dbReference type="SMART" id="SM00304">
    <property type="entry name" value="HAMP"/>
    <property type="match status" value="1"/>
</dbReference>
<evidence type="ECO:0000256" key="1">
    <source>
        <dbReference type="ARBA" id="ARBA00004236"/>
    </source>
</evidence>
<keyword evidence="3 8" id="KW-0472">Membrane</keyword>
<gene>
    <name evidence="11" type="ORF">VK70_08485</name>
</gene>
<feature type="domain" description="HAMP" evidence="10">
    <location>
        <begin position="215"/>
        <end position="267"/>
    </location>
</feature>
<accession>A0A0F7F8L4</accession>
<dbReference type="GO" id="GO:0004888">
    <property type="term" value="F:transmembrane signaling receptor activity"/>
    <property type="evidence" value="ECO:0007669"/>
    <property type="project" value="InterPro"/>
</dbReference>
<dbReference type="PROSITE" id="PS50885">
    <property type="entry name" value="HAMP"/>
    <property type="match status" value="1"/>
</dbReference>
<dbReference type="InterPro" id="IPR024478">
    <property type="entry name" value="HlyB_4HB_MCP"/>
</dbReference>
<evidence type="ECO:0000313" key="12">
    <source>
        <dbReference type="Proteomes" id="UP000034189"/>
    </source>
</evidence>
<dbReference type="InterPro" id="IPR004090">
    <property type="entry name" value="Chemotax_Me-accpt_rcpt"/>
</dbReference>
<reference evidence="11 12" key="1">
    <citation type="submission" date="2015-03" db="EMBL/GenBank/DDBJ databases">
        <authorList>
            <person name="Abdul Halim M."/>
        </authorList>
    </citation>
    <scope>NUCLEOTIDE SEQUENCE [LARGE SCALE GENOMIC DNA]</scope>
    <source>
        <strain evidence="11 12">ATCC 35681</strain>
    </source>
</reference>
<dbReference type="PATRIC" id="fig|1333534.5.peg.1853"/>
<feature type="transmembrane region" description="Helical" evidence="8">
    <location>
        <begin position="194"/>
        <end position="213"/>
    </location>
</feature>
<evidence type="ECO:0000256" key="6">
    <source>
        <dbReference type="PROSITE-ProRule" id="PRU00284"/>
    </source>
</evidence>
<dbReference type="CDD" id="cd06225">
    <property type="entry name" value="HAMP"/>
    <property type="match status" value="1"/>
</dbReference>
<dbReference type="SMART" id="SM00283">
    <property type="entry name" value="MA"/>
    <property type="match status" value="1"/>
</dbReference>
<dbReference type="EMBL" id="CP011114">
    <property type="protein sequence ID" value="AKG34612.1"/>
    <property type="molecule type" value="Genomic_DNA"/>
</dbReference>
<evidence type="ECO:0000259" key="9">
    <source>
        <dbReference type="PROSITE" id="PS50111"/>
    </source>
</evidence>
<feature type="transmembrane region" description="Helical" evidence="8">
    <location>
        <begin position="13"/>
        <end position="32"/>
    </location>
</feature>
<evidence type="ECO:0000256" key="2">
    <source>
        <dbReference type="ARBA" id="ARBA00022475"/>
    </source>
</evidence>
<dbReference type="RefSeq" id="WP_025698691.1">
    <property type="nucleotide sequence ID" value="NZ_ASQQ01000619.1"/>
</dbReference>
<organism evidence="11 12">
    <name type="scientific">Paenibacillus durus ATCC 35681</name>
    <dbReference type="NCBI Taxonomy" id="1333534"/>
    <lineage>
        <taxon>Bacteria</taxon>
        <taxon>Bacillati</taxon>
        <taxon>Bacillota</taxon>
        <taxon>Bacilli</taxon>
        <taxon>Bacillales</taxon>
        <taxon>Paenibacillaceae</taxon>
        <taxon>Paenibacillus</taxon>
    </lineage>
</organism>
<evidence type="ECO:0000256" key="8">
    <source>
        <dbReference type="SAM" id="Phobius"/>
    </source>
</evidence>
<dbReference type="Pfam" id="PF00672">
    <property type="entry name" value="HAMP"/>
    <property type="match status" value="1"/>
</dbReference>
<dbReference type="HOGENOM" id="CLU_000445_107_27_9"/>
<comment type="similarity">
    <text evidence="5">Belongs to the methyl-accepting chemotaxis (MCP) protein family.</text>
</comment>
<protein>
    <recommendedName>
        <fullName evidence="13">Chemotaxis protein</fullName>
    </recommendedName>
</protein>
<dbReference type="InterPro" id="IPR004089">
    <property type="entry name" value="MCPsignal_dom"/>
</dbReference>
<keyword evidence="7" id="KW-0175">Coiled coil</keyword>
<evidence type="ECO:0000256" key="5">
    <source>
        <dbReference type="ARBA" id="ARBA00029447"/>
    </source>
</evidence>
<reference evidence="11 12" key="2">
    <citation type="journal article" date="2016" name="Genome Announc.">
        <title>Genome Sequence of a Gram-Positive Diazotroph, Paenibacillus durus Type Strain ATCC 35681.</title>
        <authorList>
            <person name="Halim M.A."/>
            <person name="Rahman A.Y."/>
            <person name="Sim K.S."/>
            <person name="Yam H.C."/>
            <person name="Rahim A.A."/>
            <person name="Ghazali A.H."/>
            <person name="Najimudin N."/>
        </authorList>
    </citation>
    <scope>NUCLEOTIDE SEQUENCE [LARGE SCALE GENOMIC DNA]</scope>
    <source>
        <strain evidence="11 12">ATCC 35681</strain>
    </source>
</reference>
<dbReference type="GO" id="GO:0005886">
    <property type="term" value="C:plasma membrane"/>
    <property type="evidence" value="ECO:0007669"/>
    <property type="project" value="UniProtKB-SubCell"/>
</dbReference>
<proteinExistence type="inferred from homology"/>
<evidence type="ECO:0008006" key="13">
    <source>
        <dbReference type="Google" id="ProtNLM"/>
    </source>
</evidence>
<dbReference type="AlphaFoldDB" id="A0A0F7F8L4"/>
<evidence type="ECO:0000313" key="11">
    <source>
        <dbReference type="EMBL" id="AKG34612.1"/>
    </source>
</evidence>
<comment type="subcellular location">
    <subcellularLocation>
        <location evidence="1">Cell membrane</location>
    </subcellularLocation>
</comment>
<dbReference type="Pfam" id="PF00015">
    <property type="entry name" value="MCPsignal"/>
    <property type="match status" value="1"/>
</dbReference>
<dbReference type="GO" id="GO:0006935">
    <property type="term" value="P:chemotaxis"/>
    <property type="evidence" value="ECO:0007669"/>
    <property type="project" value="InterPro"/>
</dbReference>
<sequence length="486" mass="52241">MKWFYNLKTAVKLLLAFSVLGIMVLITGLAGIKQLGEMNNRLNDMYQNHFLAIKPLIETTDIFNQSRNEIRKLYTGSASERSLTIKALRDDMTAAGKKLEEFKNTELSAESQEQLRVLETALDSYKQTVDEIIQMAAANPNNQLLQLLNDVNGVYSQGRDDTVAVLDKLIDINASEAQRAEQAGKEAFASGRELVYWIIAAVVAVTIVMGIFLSSIISRPLRKIGGAVKQAAEGDLEIVSGISTKDEIGVLANAVDVMILNLRKVVDSVLHSAESLVTTSQQISAASGEIAGSDSNQAELSGQSVSITDKGKEVVNSSINSMNDVCGHMAELEKDSLVIGGIVEVIEDIADRSNLLALSAAIEAARAGEQGRGFAVVADEVRKLAESSSSAVKEITGMIKGIQENIHLAVITVQQSVTYAHKTAESFGEIQKMVSASEAKATKETAAASEKMTATAQALAQMADELQKSVSIFKIDRNEGTGRESE</sequence>
<dbReference type="Gene3D" id="1.10.287.950">
    <property type="entry name" value="Methyl-accepting chemotaxis protein"/>
    <property type="match status" value="1"/>
</dbReference>
<keyword evidence="8" id="KW-0812">Transmembrane</keyword>
<keyword evidence="2" id="KW-1003">Cell membrane</keyword>
<keyword evidence="8" id="KW-1133">Transmembrane helix</keyword>
<dbReference type="Pfam" id="PF12729">
    <property type="entry name" value="4HB_MCP_1"/>
    <property type="match status" value="1"/>
</dbReference>
<dbReference type="PROSITE" id="PS50111">
    <property type="entry name" value="CHEMOTAXIS_TRANSDUC_2"/>
    <property type="match status" value="1"/>
</dbReference>
<dbReference type="PANTHER" id="PTHR32089:SF112">
    <property type="entry name" value="LYSOZYME-LIKE PROTEIN-RELATED"/>
    <property type="match status" value="1"/>
</dbReference>
<feature type="domain" description="Methyl-accepting transducer" evidence="9">
    <location>
        <begin position="244"/>
        <end position="474"/>
    </location>
</feature>